<protein>
    <submittedName>
        <fullName evidence="3">Uncharacterized protein</fullName>
    </submittedName>
</protein>
<feature type="compositionally biased region" description="Polar residues" evidence="1">
    <location>
        <begin position="94"/>
        <end position="106"/>
    </location>
</feature>
<comment type="caution">
    <text evidence="3">The sequence shown here is derived from an EMBL/GenBank/DDBJ whole genome shotgun (WGS) entry which is preliminary data.</text>
</comment>
<keyword evidence="4" id="KW-1185">Reference proteome</keyword>
<proteinExistence type="predicted"/>
<dbReference type="AlphaFoldDB" id="A0A0B2VSM2"/>
<evidence type="ECO:0000256" key="1">
    <source>
        <dbReference type="SAM" id="MobiDB-lite"/>
    </source>
</evidence>
<dbReference type="OMA" id="GCACPPR"/>
<feature type="compositionally biased region" description="Pro residues" evidence="1">
    <location>
        <begin position="76"/>
        <end position="85"/>
    </location>
</feature>
<dbReference type="EMBL" id="JPKZ01000591">
    <property type="protein sequence ID" value="KHN86556.1"/>
    <property type="molecule type" value="Genomic_DNA"/>
</dbReference>
<feature type="signal peptide" evidence="2">
    <location>
        <begin position="1"/>
        <end position="16"/>
    </location>
</feature>
<sequence>MKTTFLIVVLAGVSQAFLFQSLGGGCGCPPPPLPSFSCVCPPQPCPCPTKPQPNSYALPMSPFTLAPPQSLFQIGPEPPYNPPQPMYNVPPSTFYDSQHSPSSSYDTHPPPRF</sequence>
<feature type="chain" id="PRO_5002096319" evidence="2">
    <location>
        <begin position="17"/>
        <end position="113"/>
    </location>
</feature>
<accession>A0A0B2VSM2</accession>
<feature type="region of interest" description="Disordered" evidence="1">
    <location>
        <begin position="74"/>
        <end position="113"/>
    </location>
</feature>
<name>A0A0B2VSM2_TOXCA</name>
<keyword evidence="2" id="KW-0732">Signal</keyword>
<evidence type="ECO:0000256" key="2">
    <source>
        <dbReference type="SAM" id="SignalP"/>
    </source>
</evidence>
<evidence type="ECO:0000313" key="4">
    <source>
        <dbReference type="Proteomes" id="UP000031036"/>
    </source>
</evidence>
<organism evidence="3 4">
    <name type="scientific">Toxocara canis</name>
    <name type="common">Canine roundworm</name>
    <dbReference type="NCBI Taxonomy" id="6265"/>
    <lineage>
        <taxon>Eukaryota</taxon>
        <taxon>Metazoa</taxon>
        <taxon>Ecdysozoa</taxon>
        <taxon>Nematoda</taxon>
        <taxon>Chromadorea</taxon>
        <taxon>Rhabditida</taxon>
        <taxon>Spirurina</taxon>
        <taxon>Ascaridomorpha</taxon>
        <taxon>Ascaridoidea</taxon>
        <taxon>Toxocaridae</taxon>
        <taxon>Toxocara</taxon>
    </lineage>
</organism>
<gene>
    <name evidence="3" type="ORF">Tcan_18651</name>
</gene>
<reference evidence="3 4" key="1">
    <citation type="submission" date="2014-11" db="EMBL/GenBank/DDBJ databases">
        <title>Genetic blueprint of the zoonotic pathogen Toxocara canis.</title>
        <authorList>
            <person name="Zhu X.-Q."/>
            <person name="Korhonen P.K."/>
            <person name="Cai H."/>
            <person name="Young N.D."/>
            <person name="Nejsum P."/>
            <person name="von Samson-Himmelstjerna G."/>
            <person name="Boag P.R."/>
            <person name="Tan P."/>
            <person name="Li Q."/>
            <person name="Min J."/>
            <person name="Yang Y."/>
            <person name="Wang X."/>
            <person name="Fang X."/>
            <person name="Hall R.S."/>
            <person name="Hofmann A."/>
            <person name="Sternberg P.W."/>
            <person name="Jex A.R."/>
            <person name="Gasser R.B."/>
        </authorList>
    </citation>
    <scope>NUCLEOTIDE SEQUENCE [LARGE SCALE GENOMIC DNA]</scope>
    <source>
        <strain evidence="3">PN_DK_2014</strain>
    </source>
</reference>
<evidence type="ECO:0000313" key="3">
    <source>
        <dbReference type="EMBL" id="KHN86556.1"/>
    </source>
</evidence>
<dbReference type="Proteomes" id="UP000031036">
    <property type="component" value="Unassembled WGS sequence"/>
</dbReference>
<dbReference type="PROSITE" id="PS51257">
    <property type="entry name" value="PROKAR_LIPOPROTEIN"/>
    <property type="match status" value="1"/>
</dbReference>